<organism evidence="1 2">
    <name type="scientific">Nocardioides luteus</name>
    <dbReference type="NCBI Taxonomy" id="1844"/>
    <lineage>
        <taxon>Bacteria</taxon>
        <taxon>Bacillati</taxon>
        <taxon>Actinomycetota</taxon>
        <taxon>Actinomycetes</taxon>
        <taxon>Propionibacteriales</taxon>
        <taxon>Nocardioidaceae</taxon>
        <taxon>Nocardioides</taxon>
    </lineage>
</organism>
<keyword evidence="2" id="KW-1185">Reference proteome</keyword>
<sequence>MKIGALVIAYVGRTWIGVLTIASTGLRVGFRARAVITSDGLVLAGPVRVQTIRSVDIAEVDMVLNRTWGRCRDSEGRVSNLMAASAWYLRTNGRARRDDEELATCCGMRAGRGRLSPSGASF</sequence>
<accession>A0ABQ5T0I3</accession>
<dbReference type="EMBL" id="BSEL01000007">
    <property type="protein sequence ID" value="GLJ69423.1"/>
    <property type="molecule type" value="Genomic_DNA"/>
</dbReference>
<evidence type="ECO:0000313" key="1">
    <source>
        <dbReference type="EMBL" id="GLJ69423.1"/>
    </source>
</evidence>
<comment type="caution">
    <text evidence="1">The sequence shown here is derived from an EMBL/GenBank/DDBJ whole genome shotgun (WGS) entry which is preliminary data.</text>
</comment>
<evidence type="ECO:0000313" key="2">
    <source>
        <dbReference type="Proteomes" id="UP001142292"/>
    </source>
</evidence>
<name>A0ABQ5T0I3_9ACTN</name>
<dbReference type="Proteomes" id="UP001142292">
    <property type="component" value="Unassembled WGS sequence"/>
</dbReference>
<reference evidence="1" key="1">
    <citation type="journal article" date="2014" name="Int. J. Syst. Evol. Microbiol.">
        <title>Complete genome of a new Firmicutes species belonging to the dominant human colonic microbiota ('Ruminococcus bicirculans') reveals two chromosomes and a selective capacity to utilize plant glucans.</title>
        <authorList>
            <consortium name="NISC Comparative Sequencing Program"/>
            <person name="Wegmann U."/>
            <person name="Louis P."/>
            <person name="Goesmann A."/>
            <person name="Henrissat B."/>
            <person name="Duncan S.H."/>
            <person name="Flint H.J."/>
        </authorList>
    </citation>
    <scope>NUCLEOTIDE SEQUENCE</scope>
    <source>
        <strain evidence="1">VKM Ac-1246</strain>
    </source>
</reference>
<proteinExistence type="predicted"/>
<reference evidence="1" key="2">
    <citation type="submission" date="2023-01" db="EMBL/GenBank/DDBJ databases">
        <authorList>
            <person name="Sun Q."/>
            <person name="Evtushenko L."/>
        </authorList>
    </citation>
    <scope>NUCLEOTIDE SEQUENCE</scope>
    <source>
        <strain evidence="1">VKM Ac-1246</strain>
    </source>
</reference>
<gene>
    <name evidence="1" type="ORF">GCM10017579_34590</name>
</gene>
<protein>
    <submittedName>
        <fullName evidence="1">Uncharacterized protein</fullName>
    </submittedName>
</protein>